<sequence length="166" mass="19212">MLKWICIINLMSVLIAKDKWYDGNLKGIDEISIAMNLKGVENELWKNKILTFVELGFSEADLRLNKDAPMPKLIVDIYIVQSAANPISSYMISISIYNYTVSESEYFKSMADSTITKKFMTNRIYEEEVVGQTSSETIYVEMEKVIISLIQQFMNQWYTDNPLSQF</sequence>
<accession>A0A382IFL4</accession>
<gene>
    <name evidence="1" type="ORF">METZ01_LOCUS250557</name>
</gene>
<evidence type="ECO:0000313" key="1">
    <source>
        <dbReference type="EMBL" id="SVB97703.1"/>
    </source>
</evidence>
<dbReference type="AlphaFoldDB" id="A0A382IFL4"/>
<reference evidence="1" key="1">
    <citation type="submission" date="2018-05" db="EMBL/GenBank/DDBJ databases">
        <authorList>
            <person name="Lanie J.A."/>
            <person name="Ng W.-L."/>
            <person name="Kazmierczak K.M."/>
            <person name="Andrzejewski T.M."/>
            <person name="Davidsen T.M."/>
            <person name="Wayne K.J."/>
            <person name="Tettelin H."/>
            <person name="Glass J.I."/>
            <person name="Rusch D."/>
            <person name="Podicherti R."/>
            <person name="Tsui H.-C.T."/>
            <person name="Winkler M.E."/>
        </authorList>
    </citation>
    <scope>NUCLEOTIDE SEQUENCE</scope>
</reference>
<name>A0A382IFL4_9ZZZZ</name>
<protein>
    <submittedName>
        <fullName evidence="1">Uncharacterized protein</fullName>
    </submittedName>
</protein>
<organism evidence="1">
    <name type="scientific">marine metagenome</name>
    <dbReference type="NCBI Taxonomy" id="408172"/>
    <lineage>
        <taxon>unclassified sequences</taxon>
        <taxon>metagenomes</taxon>
        <taxon>ecological metagenomes</taxon>
    </lineage>
</organism>
<proteinExistence type="predicted"/>
<dbReference type="EMBL" id="UINC01066714">
    <property type="protein sequence ID" value="SVB97703.1"/>
    <property type="molecule type" value="Genomic_DNA"/>
</dbReference>